<proteinExistence type="predicted"/>
<comment type="caution">
    <text evidence="2">The sequence shown here is derived from an EMBL/GenBank/DDBJ whole genome shotgun (WGS) entry which is preliminary data.</text>
</comment>
<feature type="chain" id="PRO_5040388222" evidence="1">
    <location>
        <begin position="22"/>
        <end position="274"/>
    </location>
</feature>
<reference evidence="2" key="1">
    <citation type="journal article" date="2020" name="Stud. Mycol.">
        <title>101 Dothideomycetes genomes: a test case for predicting lifestyles and emergence of pathogens.</title>
        <authorList>
            <person name="Haridas S."/>
            <person name="Albert R."/>
            <person name="Binder M."/>
            <person name="Bloem J."/>
            <person name="Labutti K."/>
            <person name="Salamov A."/>
            <person name="Andreopoulos B."/>
            <person name="Baker S."/>
            <person name="Barry K."/>
            <person name="Bills G."/>
            <person name="Bluhm B."/>
            <person name="Cannon C."/>
            <person name="Castanera R."/>
            <person name="Culley D."/>
            <person name="Daum C."/>
            <person name="Ezra D."/>
            <person name="Gonzalez J."/>
            <person name="Henrissat B."/>
            <person name="Kuo A."/>
            <person name="Liang C."/>
            <person name="Lipzen A."/>
            <person name="Lutzoni F."/>
            <person name="Magnuson J."/>
            <person name="Mondo S."/>
            <person name="Nolan M."/>
            <person name="Ohm R."/>
            <person name="Pangilinan J."/>
            <person name="Park H.-J."/>
            <person name="Ramirez L."/>
            <person name="Alfaro M."/>
            <person name="Sun H."/>
            <person name="Tritt A."/>
            <person name="Yoshinaga Y."/>
            <person name="Zwiers L.-H."/>
            <person name="Turgeon B."/>
            <person name="Goodwin S."/>
            <person name="Spatafora J."/>
            <person name="Crous P."/>
            <person name="Grigoriev I."/>
        </authorList>
    </citation>
    <scope>NUCLEOTIDE SEQUENCE</scope>
    <source>
        <strain evidence="2">CBS 133067</strain>
    </source>
</reference>
<dbReference type="Proteomes" id="UP000799772">
    <property type="component" value="Unassembled WGS sequence"/>
</dbReference>
<accession>A0A9P4IG68</accession>
<keyword evidence="3" id="KW-1185">Reference proteome</keyword>
<keyword evidence="1" id="KW-0732">Signal</keyword>
<dbReference type="EMBL" id="ML978126">
    <property type="protein sequence ID" value="KAF2098700.1"/>
    <property type="molecule type" value="Genomic_DNA"/>
</dbReference>
<dbReference type="AlphaFoldDB" id="A0A9P4IG68"/>
<organism evidence="2 3">
    <name type="scientific">Rhizodiscina lignyota</name>
    <dbReference type="NCBI Taxonomy" id="1504668"/>
    <lineage>
        <taxon>Eukaryota</taxon>
        <taxon>Fungi</taxon>
        <taxon>Dikarya</taxon>
        <taxon>Ascomycota</taxon>
        <taxon>Pezizomycotina</taxon>
        <taxon>Dothideomycetes</taxon>
        <taxon>Pleosporomycetidae</taxon>
        <taxon>Aulographales</taxon>
        <taxon>Rhizodiscinaceae</taxon>
        <taxon>Rhizodiscina</taxon>
    </lineage>
</organism>
<protein>
    <submittedName>
        <fullName evidence="2">Uncharacterized protein</fullName>
    </submittedName>
</protein>
<sequence length="274" mass="29556">MVSPTRLALSIALSLISTTQGYVIKVDNHQGNLHNYEVRSSNLTAEEFLRTREPVTFRRDIEERNLGERQCFASTTYSYKIIGNGNPHQNYKIGQVANTLISCPGTVATGESHTFGWSIGGGFNPGSEAYDFASVGFSVGESDTKTVTDSFECAGSMTEICAMHYTAVTAVTVDFYSVTENCGVQSTQDEGTGVVYLPNSNGIGSTVSRGTNFGDRNIIQCRGQAAREVDFYCGPAGGPEWFDTNEYGPWSDAYMAALDPAGCAVPIEALKFDS</sequence>
<name>A0A9P4IG68_9PEZI</name>
<evidence type="ECO:0000313" key="2">
    <source>
        <dbReference type="EMBL" id="KAF2098700.1"/>
    </source>
</evidence>
<dbReference type="OrthoDB" id="3641682at2759"/>
<evidence type="ECO:0000313" key="3">
    <source>
        <dbReference type="Proteomes" id="UP000799772"/>
    </source>
</evidence>
<evidence type="ECO:0000256" key="1">
    <source>
        <dbReference type="SAM" id="SignalP"/>
    </source>
</evidence>
<feature type="signal peptide" evidence="1">
    <location>
        <begin position="1"/>
        <end position="21"/>
    </location>
</feature>
<gene>
    <name evidence="2" type="ORF">NA57DRAFT_75939</name>
</gene>